<name>A0A9P4HHC0_9PLEO</name>
<protein>
    <submittedName>
        <fullName evidence="2">Nucleoside-diphosphate-sugar epimerase GsfE</fullName>
    </submittedName>
</protein>
<dbReference type="CDD" id="cd08948">
    <property type="entry name" value="5beta-POR_like_SDR_a"/>
    <property type="match status" value="1"/>
</dbReference>
<dbReference type="InterPro" id="IPR036291">
    <property type="entry name" value="NAD(P)-bd_dom_sf"/>
</dbReference>
<evidence type="ECO:0000259" key="1">
    <source>
        <dbReference type="Pfam" id="PF22917"/>
    </source>
</evidence>
<dbReference type="SUPFAM" id="SSF51735">
    <property type="entry name" value="NAD(P)-binding Rossmann-fold domains"/>
    <property type="match status" value="1"/>
</dbReference>
<organism evidence="2 3">
    <name type="scientific">Setomelanomma holmii</name>
    <dbReference type="NCBI Taxonomy" id="210430"/>
    <lineage>
        <taxon>Eukaryota</taxon>
        <taxon>Fungi</taxon>
        <taxon>Dikarya</taxon>
        <taxon>Ascomycota</taxon>
        <taxon>Pezizomycotina</taxon>
        <taxon>Dothideomycetes</taxon>
        <taxon>Pleosporomycetidae</taxon>
        <taxon>Pleosporales</taxon>
        <taxon>Pleosporineae</taxon>
        <taxon>Phaeosphaeriaceae</taxon>
        <taxon>Setomelanomma</taxon>
    </lineage>
</organism>
<keyword evidence="3" id="KW-1185">Reference proteome</keyword>
<comment type="caution">
    <text evidence="2">The sequence shown here is derived from an EMBL/GenBank/DDBJ whole genome shotgun (WGS) entry which is preliminary data.</text>
</comment>
<feature type="domain" description="PRISE-like Rossmann-fold" evidence="1">
    <location>
        <begin position="15"/>
        <end position="290"/>
    </location>
</feature>
<proteinExistence type="predicted"/>
<reference evidence="2" key="1">
    <citation type="journal article" date="2020" name="Stud. Mycol.">
        <title>101 Dothideomycetes genomes: a test case for predicting lifestyles and emergence of pathogens.</title>
        <authorList>
            <person name="Haridas S."/>
            <person name="Albert R."/>
            <person name="Binder M."/>
            <person name="Bloem J."/>
            <person name="Labutti K."/>
            <person name="Salamov A."/>
            <person name="Andreopoulos B."/>
            <person name="Baker S."/>
            <person name="Barry K."/>
            <person name="Bills G."/>
            <person name="Bluhm B."/>
            <person name="Cannon C."/>
            <person name="Castanera R."/>
            <person name="Culley D."/>
            <person name="Daum C."/>
            <person name="Ezra D."/>
            <person name="Gonzalez J."/>
            <person name="Henrissat B."/>
            <person name="Kuo A."/>
            <person name="Liang C."/>
            <person name="Lipzen A."/>
            <person name="Lutzoni F."/>
            <person name="Magnuson J."/>
            <person name="Mondo S."/>
            <person name="Nolan M."/>
            <person name="Ohm R."/>
            <person name="Pangilinan J."/>
            <person name="Park H.-J."/>
            <person name="Ramirez L."/>
            <person name="Alfaro M."/>
            <person name="Sun H."/>
            <person name="Tritt A."/>
            <person name="Yoshinaga Y."/>
            <person name="Zwiers L.-H."/>
            <person name="Turgeon B."/>
            <person name="Goodwin S."/>
            <person name="Spatafora J."/>
            <person name="Crous P."/>
            <person name="Grigoriev I."/>
        </authorList>
    </citation>
    <scope>NUCLEOTIDE SEQUENCE</scope>
    <source>
        <strain evidence="2">CBS 110217</strain>
    </source>
</reference>
<dbReference type="PANTHER" id="PTHR32487">
    <property type="entry name" value="3-OXO-DELTA(4,5)-STEROID 5-BETA-REDUCTASE"/>
    <property type="match status" value="1"/>
</dbReference>
<accession>A0A9P4HHC0</accession>
<dbReference type="OrthoDB" id="1731983at2759"/>
<evidence type="ECO:0000313" key="2">
    <source>
        <dbReference type="EMBL" id="KAF2034279.1"/>
    </source>
</evidence>
<dbReference type="AlphaFoldDB" id="A0A9P4HHC0"/>
<sequence>MYRDNYISSEESKVAFVSGANRLSGNAIIEYLIRLPKAEFSRIIISSRSPLATTWQDHRVDFVAIDFLASVADIKQKLEEAGCHEVTHAYFTSYIHKDDFNALKEANIPLFRNFVDAIDSVDGKSLQRICLQTGGKYYGIHKVSPPICPCPEDLPRIEDEHQFYYDQEDYLQETSAKNGWGWNIIRPGAIVGYAPGKSGMSIALSVALYFITCARTGETARFGGNKFFWNCLEDNSYTPSIADMTIWATTHEHTRNEAFNHANGDVYLWKTQLHRLGMHYGVEVAGDVESSGEDVKTSSYHSSNSFSLADWSAGKREIWDDICTQHGGKKEAFDWCTCWFMDWVVGKAWPTWVSVSKAWKFGCSRFDDTVETWFETIRALENAGVLPKSGERPAPRCCTVN</sequence>
<dbReference type="EMBL" id="ML978162">
    <property type="protein sequence ID" value="KAF2034279.1"/>
    <property type="molecule type" value="Genomic_DNA"/>
</dbReference>
<dbReference type="InterPro" id="IPR055222">
    <property type="entry name" value="PRISE-like_Rossmann-fold"/>
</dbReference>
<gene>
    <name evidence="2" type="ORF">EK21DRAFT_97714</name>
</gene>
<dbReference type="Gene3D" id="3.40.50.720">
    <property type="entry name" value="NAD(P)-binding Rossmann-like Domain"/>
    <property type="match status" value="1"/>
</dbReference>
<dbReference type="Proteomes" id="UP000799777">
    <property type="component" value="Unassembled WGS sequence"/>
</dbReference>
<dbReference type="PANTHER" id="PTHR32487:SF0">
    <property type="entry name" value="3-OXO-DELTA(4,5)-STEROID 5-BETA-REDUCTASE"/>
    <property type="match status" value="1"/>
</dbReference>
<evidence type="ECO:0000313" key="3">
    <source>
        <dbReference type="Proteomes" id="UP000799777"/>
    </source>
</evidence>
<dbReference type="Pfam" id="PF22917">
    <property type="entry name" value="PRISE"/>
    <property type="match status" value="1"/>
</dbReference>